<accession>A0ABD2KWB9</accession>
<reference evidence="8 9" key="1">
    <citation type="submission" date="2024-10" db="EMBL/GenBank/DDBJ databases">
        <authorList>
            <person name="Kim D."/>
        </authorList>
    </citation>
    <scope>NUCLEOTIDE SEQUENCE [LARGE SCALE GENOMIC DNA]</scope>
    <source>
        <strain evidence="8">BH-2024</strain>
    </source>
</reference>
<dbReference type="Pfam" id="PF06472">
    <property type="entry name" value="ABC_membrane_2"/>
    <property type="match status" value="1"/>
</dbReference>
<dbReference type="PANTHER" id="PTHR11384">
    <property type="entry name" value="ATP-BINDING CASSETTE, SUB-FAMILY D MEMBER"/>
    <property type="match status" value="1"/>
</dbReference>
<dbReference type="InterPro" id="IPR050835">
    <property type="entry name" value="ABC_transporter_sub-D"/>
</dbReference>
<evidence type="ECO:0000313" key="9">
    <source>
        <dbReference type="Proteomes" id="UP001620626"/>
    </source>
</evidence>
<evidence type="ECO:0000313" key="6">
    <source>
        <dbReference type="EMBL" id="KAL3070552.1"/>
    </source>
</evidence>
<evidence type="ECO:0000259" key="5">
    <source>
        <dbReference type="Pfam" id="PF06472"/>
    </source>
</evidence>
<proteinExistence type="predicted"/>
<evidence type="ECO:0000313" key="8">
    <source>
        <dbReference type="EMBL" id="KAL3107240.1"/>
    </source>
</evidence>
<evidence type="ECO:0000256" key="3">
    <source>
        <dbReference type="ARBA" id="ARBA00022989"/>
    </source>
</evidence>
<comment type="caution">
    <text evidence="8">The sequence shown here is derived from an EMBL/GenBank/DDBJ whole genome shotgun (WGS) entry which is preliminary data.</text>
</comment>
<sequence>MVAIALSLMLRTYADVWMIQTSTKIEAAIISRHKPLFGAECLRVEIALPRTADSPFYAQYLDGFTFYKMTSLDNRIANADQLLAQDVDRFCEGIVELYSNLSKRSEAAHCCWLTSQLQQRTVGGGGGTKICRLFIGGLSHEMTDEQSNCFAPIFGTASSRPNLHYLSCARAKSEHQTNYEIEWPIRCAIETCTRRRARPSSSMRGTTVFEHDRSVLTFWTTTNDEPN</sequence>
<dbReference type="EMBL" id="JBICBT010001261">
    <property type="protein sequence ID" value="KAL3076111.1"/>
    <property type="molecule type" value="Genomic_DNA"/>
</dbReference>
<gene>
    <name evidence="8" type="ORF">niasHT_018416</name>
    <name evidence="6" type="ORF">niasHT_032342</name>
    <name evidence="7" type="ORF">niasHT_034175</name>
</gene>
<feature type="domain" description="ABC transmembrane type-1" evidence="5">
    <location>
        <begin position="56"/>
        <end position="103"/>
    </location>
</feature>
<keyword evidence="4" id="KW-0472">Membrane</keyword>
<keyword evidence="1" id="KW-0813">Transport</keyword>
<dbReference type="Proteomes" id="UP001620626">
    <property type="component" value="Unassembled WGS sequence"/>
</dbReference>
<dbReference type="PANTHER" id="PTHR11384:SF62">
    <property type="entry name" value="ATP-BINDING CASSETTE SUB-FAMILY D MEMBER 3"/>
    <property type="match status" value="1"/>
</dbReference>
<evidence type="ECO:0000313" key="7">
    <source>
        <dbReference type="EMBL" id="KAL3076111.1"/>
    </source>
</evidence>
<evidence type="ECO:0000256" key="4">
    <source>
        <dbReference type="ARBA" id="ARBA00023136"/>
    </source>
</evidence>
<keyword evidence="9" id="KW-1185">Reference proteome</keyword>
<dbReference type="InterPro" id="IPR011527">
    <property type="entry name" value="ABC1_TM_dom"/>
</dbReference>
<evidence type="ECO:0000256" key="2">
    <source>
        <dbReference type="ARBA" id="ARBA00022692"/>
    </source>
</evidence>
<dbReference type="AlphaFoldDB" id="A0ABD2KWB9"/>
<keyword evidence="3" id="KW-1133">Transmembrane helix</keyword>
<keyword evidence="2" id="KW-0812">Transmembrane</keyword>
<organism evidence="8 9">
    <name type="scientific">Heterodera trifolii</name>
    <dbReference type="NCBI Taxonomy" id="157864"/>
    <lineage>
        <taxon>Eukaryota</taxon>
        <taxon>Metazoa</taxon>
        <taxon>Ecdysozoa</taxon>
        <taxon>Nematoda</taxon>
        <taxon>Chromadorea</taxon>
        <taxon>Rhabditida</taxon>
        <taxon>Tylenchina</taxon>
        <taxon>Tylenchomorpha</taxon>
        <taxon>Tylenchoidea</taxon>
        <taxon>Heteroderidae</taxon>
        <taxon>Heteroderinae</taxon>
        <taxon>Heterodera</taxon>
    </lineage>
</organism>
<dbReference type="EMBL" id="JBICBT010001381">
    <property type="protein sequence ID" value="KAL3070552.1"/>
    <property type="molecule type" value="Genomic_DNA"/>
</dbReference>
<evidence type="ECO:0000256" key="1">
    <source>
        <dbReference type="ARBA" id="ARBA00022448"/>
    </source>
</evidence>
<dbReference type="EMBL" id="JBICBT010000624">
    <property type="protein sequence ID" value="KAL3107240.1"/>
    <property type="molecule type" value="Genomic_DNA"/>
</dbReference>
<name>A0ABD2KWB9_9BILA</name>
<protein>
    <recommendedName>
        <fullName evidence="5">ABC transmembrane type-1 domain-containing protein</fullName>
    </recommendedName>
</protein>